<feature type="signal peptide" evidence="3">
    <location>
        <begin position="1"/>
        <end position="25"/>
    </location>
</feature>
<feature type="compositionally biased region" description="Low complexity" evidence="1">
    <location>
        <begin position="155"/>
        <end position="164"/>
    </location>
</feature>
<protein>
    <recommendedName>
        <fullName evidence="6">Gram-positive cocci surface proteins LPxTG domain-containing protein</fullName>
    </recommendedName>
</protein>
<name>A0A1R4FZM3_9MICO</name>
<keyword evidence="3" id="KW-0732">Signal</keyword>
<keyword evidence="2" id="KW-0472">Membrane</keyword>
<evidence type="ECO:0000256" key="2">
    <source>
        <dbReference type="SAM" id="Phobius"/>
    </source>
</evidence>
<feature type="compositionally biased region" description="Acidic residues" evidence="1">
    <location>
        <begin position="126"/>
        <end position="138"/>
    </location>
</feature>
<feature type="region of interest" description="Disordered" evidence="1">
    <location>
        <begin position="118"/>
        <end position="188"/>
    </location>
</feature>
<evidence type="ECO:0000313" key="4">
    <source>
        <dbReference type="EMBL" id="SJM61376.1"/>
    </source>
</evidence>
<keyword evidence="2" id="KW-0812">Transmembrane</keyword>
<evidence type="ECO:0000256" key="1">
    <source>
        <dbReference type="SAM" id="MobiDB-lite"/>
    </source>
</evidence>
<dbReference type="Proteomes" id="UP000195787">
    <property type="component" value="Unassembled WGS sequence"/>
</dbReference>
<reference evidence="4 5" key="1">
    <citation type="submission" date="2017-02" db="EMBL/GenBank/DDBJ databases">
        <authorList>
            <person name="Peterson S.W."/>
        </authorList>
    </citation>
    <scope>NUCLEOTIDE SEQUENCE [LARGE SCALE GENOMIC DNA]</scope>
    <source>
        <strain evidence="4 5">LMG 22410</strain>
    </source>
</reference>
<dbReference type="AlphaFoldDB" id="A0A1R4FZM3"/>
<feature type="compositionally biased region" description="Acidic residues" evidence="1">
    <location>
        <begin position="165"/>
        <end position="184"/>
    </location>
</feature>
<evidence type="ECO:0000313" key="5">
    <source>
        <dbReference type="Proteomes" id="UP000195787"/>
    </source>
</evidence>
<proteinExistence type="predicted"/>
<feature type="transmembrane region" description="Helical" evidence="2">
    <location>
        <begin position="189"/>
        <end position="211"/>
    </location>
</feature>
<gene>
    <name evidence="4" type="ORF">CZ674_07665</name>
</gene>
<organism evidence="4 5">
    <name type="scientific">Agrococcus casei LMG 22410</name>
    <dbReference type="NCBI Taxonomy" id="1255656"/>
    <lineage>
        <taxon>Bacteria</taxon>
        <taxon>Bacillati</taxon>
        <taxon>Actinomycetota</taxon>
        <taxon>Actinomycetes</taxon>
        <taxon>Micrococcales</taxon>
        <taxon>Microbacteriaceae</taxon>
        <taxon>Agrococcus</taxon>
    </lineage>
</organism>
<evidence type="ECO:0000256" key="3">
    <source>
        <dbReference type="SAM" id="SignalP"/>
    </source>
</evidence>
<feature type="chain" id="PRO_5012706752" description="Gram-positive cocci surface proteins LPxTG domain-containing protein" evidence="3">
    <location>
        <begin position="26"/>
        <end position="216"/>
    </location>
</feature>
<dbReference type="EMBL" id="FUHU01000035">
    <property type="protein sequence ID" value="SJM61376.1"/>
    <property type="molecule type" value="Genomic_DNA"/>
</dbReference>
<accession>A0A1R4FZM3</accession>
<keyword evidence="2" id="KW-1133">Transmembrane helix</keyword>
<keyword evidence="5" id="KW-1185">Reference proteome</keyword>
<sequence length="216" mass="21993">MIRKMLVAAGVAALMVGGAAAPALAEDGVSDGPISHSAEASEGVIDVTVQYDVALEDDQLSILIVDAGTAAEPTGDDIAFVEQAVLDGSGEHAFSVDLPEGEYDIALATADDNRYVAPLLPREDPSDPDPSEPTEPDPSDPTQPTDPTDPEPTETDPTGSTDPSDPADPDASSDSDGTGADDDLPNTGFAGWTLIALAAAAVVAIAVGTMLRRRQA</sequence>
<evidence type="ECO:0008006" key="6">
    <source>
        <dbReference type="Google" id="ProtNLM"/>
    </source>
</evidence>